<gene>
    <name evidence="12" type="ORF">NEMVEDRAFT_v1g221282</name>
</gene>
<evidence type="ECO:0000256" key="7">
    <source>
        <dbReference type="PROSITE-ProRule" id="PRU00087"/>
    </source>
</evidence>
<dbReference type="KEGG" id="nve:5500586"/>
<evidence type="ECO:0000256" key="6">
    <source>
        <dbReference type="PROSITE-ProRule" id="PRU00024"/>
    </source>
</evidence>
<evidence type="ECO:0000256" key="4">
    <source>
        <dbReference type="ARBA" id="ARBA00022771"/>
    </source>
</evidence>
<dbReference type="InterPro" id="IPR001258">
    <property type="entry name" value="NHL_repeat"/>
</dbReference>
<dbReference type="Gene3D" id="3.30.40.10">
    <property type="entry name" value="Zinc/RING finger domain, C3HC4 (zinc finger)"/>
    <property type="match status" value="1"/>
</dbReference>
<dbReference type="Gene3D" id="2.60.40.10">
    <property type="entry name" value="Immunoglobulins"/>
    <property type="match status" value="1"/>
</dbReference>
<dbReference type="PANTHER" id="PTHR25462">
    <property type="entry name" value="BONUS, ISOFORM C-RELATED"/>
    <property type="match status" value="1"/>
</dbReference>
<dbReference type="InterPro" id="IPR013783">
    <property type="entry name" value="Ig-like_fold"/>
</dbReference>
<dbReference type="GO" id="GO:0000209">
    <property type="term" value="P:protein polyubiquitination"/>
    <property type="evidence" value="ECO:0000318"/>
    <property type="project" value="GO_Central"/>
</dbReference>
<keyword evidence="13" id="KW-1185">Reference proteome</keyword>
<dbReference type="PROSITE" id="PS50119">
    <property type="entry name" value="ZF_BBOX"/>
    <property type="match status" value="1"/>
</dbReference>
<keyword evidence="3" id="KW-0677">Repeat</keyword>
<evidence type="ECO:0000313" key="13">
    <source>
        <dbReference type="Proteomes" id="UP000001593"/>
    </source>
</evidence>
<dbReference type="Gene3D" id="3.30.160.60">
    <property type="entry name" value="Classic Zinc Finger"/>
    <property type="match status" value="1"/>
</dbReference>
<dbReference type="InterPro" id="IPR001841">
    <property type="entry name" value="Znf_RING"/>
</dbReference>
<evidence type="ECO:0000256" key="1">
    <source>
        <dbReference type="ARBA" id="ARBA00008518"/>
    </source>
</evidence>
<dbReference type="InterPro" id="IPR017907">
    <property type="entry name" value="Znf_RING_CS"/>
</dbReference>
<evidence type="ECO:0000256" key="2">
    <source>
        <dbReference type="ARBA" id="ARBA00022723"/>
    </source>
</evidence>
<keyword evidence="5" id="KW-0862">Zinc</keyword>
<dbReference type="InterPro" id="IPR018957">
    <property type="entry name" value="Znf_C3HC4_RING-type"/>
</dbReference>
<dbReference type="PROSITE" id="PS50194">
    <property type="entry name" value="FILAMIN_REPEAT"/>
    <property type="match status" value="1"/>
</dbReference>
<feature type="compositionally biased region" description="Basic and acidic residues" evidence="9">
    <location>
        <begin position="39"/>
        <end position="57"/>
    </location>
</feature>
<dbReference type="OMA" id="ESAAKCH"/>
<dbReference type="SUPFAM" id="SSF101898">
    <property type="entry name" value="NHL repeat"/>
    <property type="match status" value="1"/>
</dbReference>
<dbReference type="GO" id="GO:0043161">
    <property type="term" value="P:proteasome-mediated ubiquitin-dependent protein catabolic process"/>
    <property type="evidence" value="ECO:0000318"/>
    <property type="project" value="GO_Central"/>
</dbReference>
<evidence type="ECO:0000256" key="9">
    <source>
        <dbReference type="SAM" id="MobiDB-lite"/>
    </source>
</evidence>
<dbReference type="Pfam" id="PF00097">
    <property type="entry name" value="zf-C3HC4"/>
    <property type="match status" value="1"/>
</dbReference>
<dbReference type="InterPro" id="IPR013083">
    <property type="entry name" value="Znf_RING/FYVE/PHD"/>
</dbReference>
<keyword evidence="4 6" id="KW-0863">Zinc-finger</keyword>
<dbReference type="FunFam" id="3.30.160.60:FF:003781">
    <property type="match status" value="1"/>
</dbReference>
<dbReference type="SMART" id="SM00502">
    <property type="entry name" value="BBC"/>
    <property type="match status" value="1"/>
</dbReference>
<evidence type="ECO:0000256" key="5">
    <source>
        <dbReference type="ARBA" id="ARBA00022833"/>
    </source>
</evidence>
<dbReference type="InterPro" id="IPR001298">
    <property type="entry name" value="Filamin/ABP280_rpt"/>
</dbReference>
<reference evidence="12 13" key="1">
    <citation type="journal article" date="2007" name="Science">
        <title>Sea anemone genome reveals ancestral eumetazoan gene repertoire and genomic organization.</title>
        <authorList>
            <person name="Putnam N.H."/>
            <person name="Srivastava M."/>
            <person name="Hellsten U."/>
            <person name="Dirks B."/>
            <person name="Chapman J."/>
            <person name="Salamov A."/>
            <person name="Terry A."/>
            <person name="Shapiro H."/>
            <person name="Lindquist E."/>
            <person name="Kapitonov V.V."/>
            <person name="Jurka J."/>
            <person name="Genikhovich G."/>
            <person name="Grigoriev I.V."/>
            <person name="Lucas S.M."/>
            <person name="Steele R.E."/>
            <person name="Finnerty J.R."/>
            <person name="Technau U."/>
            <person name="Martindale M.Q."/>
            <person name="Rokhsar D.S."/>
        </authorList>
    </citation>
    <scope>NUCLEOTIDE SEQUENCE [LARGE SCALE GENOMIC DNA]</scope>
    <source>
        <strain evidence="13">CH2 X CH6</strain>
    </source>
</reference>
<dbReference type="CDD" id="cd19785">
    <property type="entry name" value="Bbox2_TRIM45_C-X"/>
    <property type="match status" value="1"/>
</dbReference>
<dbReference type="SMART" id="SM00336">
    <property type="entry name" value="BBOX"/>
    <property type="match status" value="2"/>
</dbReference>
<organism evidence="12 13">
    <name type="scientific">Nematostella vectensis</name>
    <name type="common">Starlet sea anemone</name>
    <dbReference type="NCBI Taxonomy" id="45351"/>
    <lineage>
        <taxon>Eukaryota</taxon>
        <taxon>Metazoa</taxon>
        <taxon>Cnidaria</taxon>
        <taxon>Anthozoa</taxon>
        <taxon>Hexacorallia</taxon>
        <taxon>Actiniaria</taxon>
        <taxon>Edwardsiidae</taxon>
        <taxon>Nematostella</taxon>
    </lineage>
</organism>
<dbReference type="PANTHER" id="PTHR25462:SF296">
    <property type="entry name" value="MEIOTIC P26, ISOFORM F"/>
    <property type="match status" value="1"/>
</dbReference>
<dbReference type="PhylomeDB" id="A7T2A1"/>
<sequence>MTTVRSSSGPSHSTPTITITPPVRQVKVLPWIRETVQADKATETTKSTDIRHGDMRATETAQPSDIGKQSSLRHDFMRATETAKPLNDPEGIASTPHSKSVIYEDATHRETGSQDDIRQQLACGICHALLRDARVLPCLHTYCRRCIEDIILHRQSVRAHCPSCNREIPLDSYCTAKELPRDAVAIALQDELALRDGGVMICDVCDESEPESRAVCRCRECALYLCGIHEEGHKRDKHMKDHALLSTENLRSVSIKELYRPTFCEFHPSEKLMLFCDTCNKNLCRNCALQDPHRGHQCHFVNEAFSRVHPRLSNLLLETKQLYARVEDALPVIESMMTRVDRAANTARHDLDASIDEQIRALETRREYLRERVEAVRVMRNMSLGVQRENMRRARDRLRDSCRVARTVLDQADPVYLLPIKDVIANRLRDLMNESYEFYPREDHQLLYTADESDITSAIQDYGHLETGYACHVTSSAEGEGLHTAQTKREAAFTVTARHRDGRTFSCKDTDLQIEITNPRGDRIEAGITEKQQGRYHVTYTPTLVGQYQIAVNIRSFPVSGSPFTINVPYKARDYSQLDIPQLTFGTSGSNSGQFKSVRGITVDLTNRIIVSDRDNARVQVFDASGNFLFQFGRKGGAAREFKCGPCDVAVDSAGRVIACDWSGDGVLVFDSRGNFVSRLRPFEEGDGLGQFCRLAVDHHDRVLVSDYHNRKVHVFARDDGSQVTCYTAVTDEGDGLLNAPSGITVNSKGEVIVALANSGVLQVLDSDMNLIRQFAINEKGTNGNLFTTDALACDASDNILAIDSYNDYILVLGQDGSVLARCAMGNLNSPCGIAVDAMGRVVISDASENVKIF</sequence>
<dbReference type="HOGENOM" id="CLU_008645_4_1_1"/>
<accession>A7T2A1</accession>
<dbReference type="InterPro" id="IPR011042">
    <property type="entry name" value="6-blade_b-propeller_TolB-like"/>
</dbReference>
<dbReference type="SUPFAM" id="SSF57850">
    <property type="entry name" value="RING/U-box"/>
    <property type="match status" value="1"/>
</dbReference>
<dbReference type="GO" id="GO:0008270">
    <property type="term" value="F:zinc ion binding"/>
    <property type="evidence" value="ECO:0007669"/>
    <property type="project" value="UniProtKB-KW"/>
</dbReference>
<dbReference type="Pfam" id="PF00643">
    <property type="entry name" value="zf-B_box"/>
    <property type="match status" value="1"/>
</dbReference>
<feature type="repeat" description="Filamin" evidence="7">
    <location>
        <begin position="477"/>
        <end position="568"/>
    </location>
</feature>
<dbReference type="CDD" id="cd05819">
    <property type="entry name" value="NHL"/>
    <property type="match status" value="1"/>
</dbReference>
<feature type="domain" description="RING-type" evidence="10">
    <location>
        <begin position="123"/>
        <end position="165"/>
    </location>
</feature>
<dbReference type="Gene3D" id="2.120.10.30">
    <property type="entry name" value="TolB, C-terminal domain"/>
    <property type="match status" value="2"/>
</dbReference>
<dbReference type="InterPro" id="IPR003649">
    <property type="entry name" value="Bbox_C"/>
</dbReference>
<dbReference type="EMBL" id="DS470223">
    <property type="protein sequence ID" value="EDO29915.1"/>
    <property type="molecule type" value="Genomic_DNA"/>
</dbReference>
<feature type="region of interest" description="Disordered" evidence="9">
    <location>
        <begin position="39"/>
        <end position="71"/>
    </location>
</feature>
<feature type="repeat" description="NHL" evidence="8">
    <location>
        <begin position="734"/>
        <end position="768"/>
    </location>
</feature>
<dbReference type="STRING" id="45351.A7T2A1"/>
<feature type="region of interest" description="Disordered" evidence="9">
    <location>
        <begin position="1"/>
        <end position="20"/>
    </location>
</feature>
<feature type="compositionally biased region" description="Polar residues" evidence="9">
    <location>
        <begin position="59"/>
        <end position="70"/>
    </location>
</feature>
<dbReference type="eggNOG" id="KOG2177">
    <property type="taxonomic scope" value="Eukaryota"/>
</dbReference>
<evidence type="ECO:0000256" key="8">
    <source>
        <dbReference type="PROSITE-ProRule" id="PRU00504"/>
    </source>
</evidence>
<evidence type="ECO:0000259" key="10">
    <source>
        <dbReference type="PROSITE" id="PS50089"/>
    </source>
</evidence>
<dbReference type="PROSITE" id="PS50089">
    <property type="entry name" value="ZF_RING_2"/>
    <property type="match status" value="1"/>
</dbReference>
<dbReference type="Proteomes" id="UP000001593">
    <property type="component" value="Unassembled WGS sequence"/>
</dbReference>
<dbReference type="Gene3D" id="4.10.830.40">
    <property type="match status" value="1"/>
</dbReference>
<evidence type="ECO:0000256" key="3">
    <source>
        <dbReference type="ARBA" id="ARBA00022737"/>
    </source>
</evidence>
<evidence type="ECO:0000313" key="12">
    <source>
        <dbReference type="EMBL" id="EDO29915.1"/>
    </source>
</evidence>
<dbReference type="InterPro" id="IPR017868">
    <property type="entry name" value="Filamin/ABP280_repeat-like"/>
</dbReference>
<dbReference type="InterPro" id="IPR000315">
    <property type="entry name" value="Znf_B-box"/>
</dbReference>
<dbReference type="GO" id="GO:0061630">
    <property type="term" value="F:ubiquitin protein ligase activity"/>
    <property type="evidence" value="ECO:0000318"/>
    <property type="project" value="GO_Central"/>
</dbReference>
<feature type="repeat" description="NHL" evidence="8">
    <location>
        <begin position="582"/>
        <end position="625"/>
    </location>
</feature>
<dbReference type="Pfam" id="PF00630">
    <property type="entry name" value="Filamin"/>
    <property type="match status" value="1"/>
</dbReference>
<dbReference type="SMART" id="SM00557">
    <property type="entry name" value="IG_FLMN"/>
    <property type="match status" value="1"/>
</dbReference>
<dbReference type="PROSITE" id="PS51125">
    <property type="entry name" value="NHL"/>
    <property type="match status" value="2"/>
</dbReference>
<dbReference type="AlphaFoldDB" id="A7T2A1"/>
<comment type="similarity">
    <text evidence="1">Belongs to the TRIM/RBCC family.</text>
</comment>
<dbReference type="SUPFAM" id="SSF81296">
    <property type="entry name" value="E set domains"/>
    <property type="match status" value="1"/>
</dbReference>
<dbReference type="PROSITE" id="PS00518">
    <property type="entry name" value="ZF_RING_1"/>
    <property type="match status" value="1"/>
</dbReference>
<dbReference type="InterPro" id="IPR047153">
    <property type="entry name" value="TRIM45/56/19-like"/>
</dbReference>
<dbReference type="SUPFAM" id="SSF57845">
    <property type="entry name" value="B-box zinc-binding domain"/>
    <property type="match status" value="1"/>
</dbReference>
<dbReference type="InParanoid" id="A7T2A1"/>
<dbReference type="SMART" id="SM00184">
    <property type="entry name" value="RING"/>
    <property type="match status" value="1"/>
</dbReference>
<proteinExistence type="inferred from homology"/>
<evidence type="ECO:0000259" key="11">
    <source>
        <dbReference type="PROSITE" id="PS50119"/>
    </source>
</evidence>
<protein>
    <submittedName>
        <fullName evidence="12">Uncharacterized protein</fullName>
    </submittedName>
</protein>
<name>A7T2A1_NEMVE</name>
<keyword evidence="2" id="KW-0479">Metal-binding</keyword>
<dbReference type="InterPro" id="IPR014756">
    <property type="entry name" value="Ig_E-set"/>
</dbReference>
<feature type="domain" description="B box-type" evidence="11">
    <location>
        <begin position="259"/>
        <end position="297"/>
    </location>
</feature>